<dbReference type="InterPro" id="IPR013783">
    <property type="entry name" value="Ig-like_fold"/>
</dbReference>
<dbReference type="EMBL" id="CAXAMN010010846">
    <property type="protein sequence ID" value="CAK9032892.1"/>
    <property type="molecule type" value="Genomic_DNA"/>
</dbReference>
<feature type="region of interest" description="Disordered" evidence="1">
    <location>
        <begin position="164"/>
        <end position="188"/>
    </location>
</feature>
<dbReference type="PROSITE" id="PS50008">
    <property type="entry name" value="PIPLC_Y_DOMAIN"/>
    <property type="match status" value="1"/>
</dbReference>
<dbReference type="PROSITE" id="PS51166">
    <property type="entry name" value="CBM20"/>
    <property type="match status" value="1"/>
</dbReference>
<evidence type="ECO:0000256" key="1">
    <source>
        <dbReference type="SAM" id="MobiDB-lite"/>
    </source>
</evidence>
<comment type="caution">
    <text evidence="4">The sequence shown here is derived from an EMBL/GenBank/DDBJ whole genome shotgun (WGS) entry which is preliminary data.</text>
</comment>
<name>A0ABP0L149_9DINO</name>
<sequence>MSFHELRAACDEGRRRVTFEVEHSEEHGRVFLFGGCRSLGLWDPQEAQELTRNATCAGRWELDLVFRPDEMGRSIEYRYFVAHRCTSQRGEPFVASEDLIFDTIRTLRLTQSHEDHEVSVEETAWALVPQGDLQEEMASLRTKLEQMSRHQADVRDLRSNLQQLTEKHERATRTRSTNEHPETGWDEGRLAQEHQKLTAEKEEVAQQKQRLQEAQMELKNDGQKQELRVWNVLRKRIDRLEKDFEAQQAPATPAAAEPCVEEVLELGMGGVLEVDHVSKEKIERLEKAFDQQQQFLMHVMSELEKMQKSLAFVRRELGPRRAWSSPRDEGRRDA</sequence>
<accession>A0ABP0L149</accession>
<dbReference type="InterPro" id="IPR002044">
    <property type="entry name" value="CBM20"/>
</dbReference>
<dbReference type="InterPro" id="IPR001711">
    <property type="entry name" value="PLipase_C_Pinositol-sp_Y"/>
</dbReference>
<feature type="domain" description="CBM20" evidence="3">
    <location>
        <begin position="9"/>
        <end position="127"/>
    </location>
</feature>
<feature type="compositionally biased region" description="Basic and acidic residues" evidence="1">
    <location>
        <begin position="165"/>
        <end position="188"/>
    </location>
</feature>
<organism evidence="4 5">
    <name type="scientific">Durusdinium trenchii</name>
    <dbReference type="NCBI Taxonomy" id="1381693"/>
    <lineage>
        <taxon>Eukaryota</taxon>
        <taxon>Sar</taxon>
        <taxon>Alveolata</taxon>
        <taxon>Dinophyceae</taxon>
        <taxon>Suessiales</taxon>
        <taxon>Symbiodiniaceae</taxon>
        <taxon>Durusdinium</taxon>
    </lineage>
</organism>
<proteinExistence type="predicted"/>
<evidence type="ECO:0000313" key="4">
    <source>
        <dbReference type="EMBL" id="CAK9032892.1"/>
    </source>
</evidence>
<dbReference type="InterPro" id="IPR013784">
    <property type="entry name" value="Carb-bd-like_fold"/>
</dbReference>
<reference evidence="4 5" key="1">
    <citation type="submission" date="2024-02" db="EMBL/GenBank/DDBJ databases">
        <authorList>
            <person name="Chen Y."/>
            <person name="Shah S."/>
            <person name="Dougan E. K."/>
            <person name="Thang M."/>
            <person name="Chan C."/>
        </authorList>
    </citation>
    <scope>NUCLEOTIDE SEQUENCE [LARGE SCALE GENOMIC DNA]</scope>
</reference>
<evidence type="ECO:0008006" key="6">
    <source>
        <dbReference type="Google" id="ProtNLM"/>
    </source>
</evidence>
<dbReference type="Proteomes" id="UP001642484">
    <property type="component" value="Unassembled WGS sequence"/>
</dbReference>
<gene>
    <name evidence="4" type="ORF">CCMP2556_LOCUS18845</name>
</gene>
<feature type="domain" description="PI-PLC Y-box" evidence="2">
    <location>
        <begin position="142"/>
        <end position="188"/>
    </location>
</feature>
<dbReference type="Gene3D" id="2.60.40.10">
    <property type="entry name" value="Immunoglobulins"/>
    <property type="match status" value="1"/>
</dbReference>
<evidence type="ECO:0000259" key="3">
    <source>
        <dbReference type="PROSITE" id="PS51166"/>
    </source>
</evidence>
<evidence type="ECO:0000313" key="5">
    <source>
        <dbReference type="Proteomes" id="UP001642484"/>
    </source>
</evidence>
<dbReference type="SUPFAM" id="SSF49452">
    <property type="entry name" value="Starch-binding domain-like"/>
    <property type="match status" value="1"/>
</dbReference>
<protein>
    <recommendedName>
        <fullName evidence="6">CBM20 domain-containing protein</fullName>
    </recommendedName>
</protein>
<evidence type="ECO:0000259" key="2">
    <source>
        <dbReference type="PROSITE" id="PS50008"/>
    </source>
</evidence>
<keyword evidence="5" id="KW-1185">Reference proteome</keyword>